<dbReference type="InterPro" id="IPR024930">
    <property type="entry name" value="Skp_dom_sf"/>
</dbReference>
<accession>A0ABW7MUV4</accession>
<evidence type="ECO:0000256" key="1">
    <source>
        <dbReference type="ARBA" id="ARBA00009091"/>
    </source>
</evidence>
<dbReference type="InterPro" id="IPR005632">
    <property type="entry name" value="Chaperone_Skp"/>
</dbReference>
<dbReference type="SMART" id="SM00935">
    <property type="entry name" value="OmpH"/>
    <property type="match status" value="1"/>
</dbReference>
<evidence type="ECO:0000313" key="3">
    <source>
        <dbReference type="EMBL" id="MFH6770605.1"/>
    </source>
</evidence>
<evidence type="ECO:0000313" key="4">
    <source>
        <dbReference type="Proteomes" id="UP001610100"/>
    </source>
</evidence>
<dbReference type="EMBL" id="JBAWKB010000001">
    <property type="protein sequence ID" value="MFH6770605.1"/>
    <property type="molecule type" value="Genomic_DNA"/>
</dbReference>
<protein>
    <submittedName>
        <fullName evidence="3">OmpH family outer membrane protein</fullName>
    </submittedName>
</protein>
<gene>
    <name evidence="3" type="ORF">V8G58_01565</name>
</gene>
<reference evidence="3 4" key="1">
    <citation type="submission" date="2024-02" db="EMBL/GenBank/DDBJ databases">
        <title>A Gaetbulibacter species isolated from tidal flats and genomic insights of their niches.</title>
        <authorList>
            <person name="Ye Y."/>
        </authorList>
    </citation>
    <scope>NUCLEOTIDE SEQUENCE [LARGE SCALE GENOMIC DNA]</scope>
    <source>
        <strain evidence="3 4">KYW382</strain>
    </source>
</reference>
<comment type="caution">
    <text evidence="3">The sequence shown here is derived from an EMBL/GenBank/DDBJ whole genome shotgun (WGS) entry which is preliminary data.</text>
</comment>
<keyword evidence="4" id="KW-1185">Reference proteome</keyword>
<dbReference type="SUPFAM" id="SSF111384">
    <property type="entry name" value="OmpH-like"/>
    <property type="match status" value="1"/>
</dbReference>
<sequence>MKNLFVIALSLLAFTSCQKQNKIGFVDNGVIINKYKEKLDLENKFEKKKEAFQKKFDSIDASFKTEVQDFQTNARKMSQVNAQKKYQELGQKKQMQDQQKQMEAQNFQQSFQTELDTIIQKVRRYEKAYGKRHGYTFVLGTTDATSTVLYGDEQYDLTQTILDSLNADYGSK</sequence>
<dbReference type="PROSITE" id="PS51257">
    <property type="entry name" value="PROKAR_LIPOPROTEIN"/>
    <property type="match status" value="1"/>
</dbReference>
<dbReference type="Pfam" id="PF03938">
    <property type="entry name" value="OmpH"/>
    <property type="match status" value="1"/>
</dbReference>
<name>A0ABW7MUV4_9FLAO</name>
<dbReference type="Gene3D" id="3.30.910.20">
    <property type="entry name" value="Skp domain"/>
    <property type="match status" value="1"/>
</dbReference>
<evidence type="ECO:0000256" key="2">
    <source>
        <dbReference type="ARBA" id="ARBA00022729"/>
    </source>
</evidence>
<dbReference type="PANTHER" id="PTHR35089">
    <property type="entry name" value="CHAPERONE PROTEIN SKP"/>
    <property type="match status" value="1"/>
</dbReference>
<comment type="similarity">
    <text evidence="1">Belongs to the Skp family.</text>
</comment>
<proteinExistence type="inferred from homology"/>
<dbReference type="Proteomes" id="UP001610100">
    <property type="component" value="Unassembled WGS sequence"/>
</dbReference>
<dbReference type="RefSeq" id="WP_344738956.1">
    <property type="nucleotide sequence ID" value="NZ_BAABAY010000001.1"/>
</dbReference>
<organism evidence="3 4">
    <name type="scientific">Gaetbulibacter aestuarii</name>
    <dbReference type="NCBI Taxonomy" id="1502358"/>
    <lineage>
        <taxon>Bacteria</taxon>
        <taxon>Pseudomonadati</taxon>
        <taxon>Bacteroidota</taxon>
        <taxon>Flavobacteriia</taxon>
        <taxon>Flavobacteriales</taxon>
        <taxon>Flavobacteriaceae</taxon>
        <taxon>Gaetbulibacter</taxon>
    </lineage>
</organism>
<dbReference type="PANTHER" id="PTHR35089:SF1">
    <property type="entry name" value="CHAPERONE PROTEIN SKP"/>
    <property type="match status" value="1"/>
</dbReference>
<keyword evidence="2" id="KW-0732">Signal</keyword>